<dbReference type="EMBL" id="JBEPLU010000002">
    <property type="protein sequence ID" value="MET3527775.1"/>
    <property type="molecule type" value="Genomic_DNA"/>
</dbReference>
<protein>
    <recommendedName>
        <fullName evidence="3">HAD family hydrolase</fullName>
    </recommendedName>
</protein>
<evidence type="ECO:0008006" key="3">
    <source>
        <dbReference type="Google" id="ProtNLM"/>
    </source>
</evidence>
<accession>A0ABV2EL62</accession>
<name>A0ABV2EL62_9CAUL</name>
<reference evidence="1 2" key="1">
    <citation type="submission" date="2024-06" db="EMBL/GenBank/DDBJ databases">
        <title>Genomic Encyclopedia of Type Strains, Phase IV (KMG-IV): sequencing the most valuable type-strain genomes for metagenomic binning, comparative biology and taxonomic classification.</title>
        <authorList>
            <person name="Goeker M."/>
        </authorList>
    </citation>
    <scope>NUCLEOTIDE SEQUENCE [LARGE SCALE GENOMIC DNA]</scope>
    <source>
        <strain evidence="1 2">DSM 17809</strain>
    </source>
</reference>
<dbReference type="RefSeq" id="WP_331931313.1">
    <property type="nucleotide sequence ID" value="NZ_JBEPLU010000002.1"/>
</dbReference>
<dbReference type="InterPro" id="IPR036412">
    <property type="entry name" value="HAD-like_sf"/>
</dbReference>
<evidence type="ECO:0000313" key="1">
    <source>
        <dbReference type="EMBL" id="MET3527775.1"/>
    </source>
</evidence>
<keyword evidence="2" id="KW-1185">Reference proteome</keyword>
<sequence>MAQTPREFPQRPPNLAEMGVDPDRPLLLVDVDEVLGLFMQGFGRFLEDRGLEFRVDRFALFQNIYRPGETQHLPIDEGRSHFDDFFRLGCGDMEPAPGATQALRTLSQRANVVILTNAPGPARMARARWLARHGMDYPLVLNTGPKGPSAAAMAGQMRAQAAFIDDLISNLDSVAETAPAVSRFQMVADPRLRPLAPSAPDRHRRIDDWRELREAIEASVF</sequence>
<comment type="caution">
    <text evidence="1">The sequence shown here is derived from an EMBL/GenBank/DDBJ whole genome shotgun (WGS) entry which is preliminary data.</text>
</comment>
<proteinExistence type="predicted"/>
<organism evidence="1 2">
    <name type="scientific">Phenylobacterium koreense</name>
    <dbReference type="NCBI Taxonomy" id="266125"/>
    <lineage>
        <taxon>Bacteria</taxon>
        <taxon>Pseudomonadati</taxon>
        <taxon>Pseudomonadota</taxon>
        <taxon>Alphaproteobacteria</taxon>
        <taxon>Caulobacterales</taxon>
        <taxon>Caulobacteraceae</taxon>
        <taxon>Phenylobacterium</taxon>
    </lineage>
</organism>
<dbReference type="Gene3D" id="3.40.50.1000">
    <property type="entry name" value="HAD superfamily/HAD-like"/>
    <property type="match status" value="1"/>
</dbReference>
<dbReference type="Proteomes" id="UP001549110">
    <property type="component" value="Unassembled WGS sequence"/>
</dbReference>
<dbReference type="InterPro" id="IPR023214">
    <property type="entry name" value="HAD_sf"/>
</dbReference>
<gene>
    <name evidence="1" type="ORF">ABID41_002893</name>
</gene>
<evidence type="ECO:0000313" key="2">
    <source>
        <dbReference type="Proteomes" id="UP001549110"/>
    </source>
</evidence>
<dbReference type="SUPFAM" id="SSF56784">
    <property type="entry name" value="HAD-like"/>
    <property type="match status" value="1"/>
</dbReference>